<reference evidence="3" key="1">
    <citation type="submission" date="2017-09" db="EMBL/GenBank/DDBJ databases">
        <title>Genome sequence of Nannocystis excedens DSM 71.</title>
        <authorList>
            <person name="Blom J."/>
        </authorList>
    </citation>
    <scope>NUCLEOTIDE SEQUENCE [LARGE SCALE GENOMIC DNA]</scope>
    <source>
        <strain evidence="3">type strain: E19</strain>
    </source>
</reference>
<dbReference type="AlphaFoldDB" id="A0A2C9DA38"/>
<evidence type="ECO:0000256" key="1">
    <source>
        <dbReference type="SAM" id="Coils"/>
    </source>
</evidence>
<dbReference type="Pfam" id="PF13747">
    <property type="entry name" value="DUF4164"/>
    <property type="match status" value="1"/>
</dbReference>
<proteinExistence type="predicted"/>
<protein>
    <recommendedName>
        <fullName evidence="4">DUF4164 family protein</fullName>
    </recommendedName>
</protein>
<dbReference type="EMBL" id="LT960614">
    <property type="protein sequence ID" value="SON57182.1"/>
    <property type="molecule type" value="Genomic_DNA"/>
</dbReference>
<evidence type="ECO:0000313" key="3">
    <source>
        <dbReference type="Proteomes" id="UP000223606"/>
    </source>
</evidence>
<keyword evidence="1" id="KW-0175">Coiled coil</keyword>
<feature type="coiled-coil region" evidence="1">
    <location>
        <begin position="21"/>
        <end position="76"/>
    </location>
</feature>
<sequence>MADGGTFDAAVRDIEAALGRLEAAVARHHEADRRRADLEAECARLGEDRAKLAQDLDGSEARAGRLEDANKEVSRRLVAAMESIRVILDSHGG</sequence>
<dbReference type="RefSeq" id="WP_099557476.1">
    <property type="nucleotide sequence ID" value="NZ_LT960614.1"/>
</dbReference>
<evidence type="ECO:0000313" key="2">
    <source>
        <dbReference type="EMBL" id="SON57182.1"/>
    </source>
</evidence>
<organism evidence="2 3">
    <name type="scientific">Hartmannibacter diazotrophicus</name>
    <dbReference type="NCBI Taxonomy" id="1482074"/>
    <lineage>
        <taxon>Bacteria</taxon>
        <taxon>Pseudomonadati</taxon>
        <taxon>Pseudomonadota</taxon>
        <taxon>Alphaproteobacteria</taxon>
        <taxon>Hyphomicrobiales</taxon>
        <taxon>Pleomorphomonadaceae</taxon>
        <taxon>Hartmannibacter</taxon>
    </lineage>
</organism>
<gene>
    <name evidence="2" type="ORF">HDIA_3641</name>
</gene>
<name>A0A2C9DA38_9HYPH</name>
<accession>A0A2C9DA38</accession>
<keyword evidence="3" id="KW-1185">Reference proteome</keyword>
<dbReference type="Proteomes" id="UP000223606">
    <property type="component" value="Chromosome 1"/>
</dbReference>
<dbReference type="OrthoDB" id="8001694at2"/>
<evidence type="ECO:0008006" key="4">
    <source>
        <dbReference type="Google" id="ProtNLM"/>
    </source>
</evidence>
<dbReference type="InterPro" id="IPR025310">
    <property type="entry name" value="DUF4164"/>
</dbReference>
<dbReference type="KEGG" id="hdi:HDIA_3641"/>